<reference evidence="1 2" key="1">
    <citation type="submission" date="2016-02" db="EMBL/GenBank/DDBJ databases">
        <title>Complete genome sequence of Halocynthiibacter arcticus PAMC 20958t from arctic marine sediment.</title>
        <authorList>
            <person name="Lee Y.M."/>
            <person name="Baek K."/>
            <person name="Lee H.K."/>
            <person name="Shin S.C."/>
        </authorList>
    </citation>
    <scope>NUCLEOTIDE SEQUENCE [LARGE SCALE GENOMIC DNA]</scope>
    <source>
        <strain evidence="1">PAMC 20958</strain>
    </source>
</reference>
<dbReference type="AlphaFoldDB" id="A0A126UZC4"/>
<dbReference type="Proteomes" id="UP000070371">
    <property type="component" value="Chromosome"/>
</dbReference>
<keyword evidence="2" id="KW-1185">Reference proteome</keyword>
<dbReference type="AntiFam" id="ANF00095">
    <property type="entry name" value="Shadow ORF (opposite ABC transporters)"/>
</dbReference>
<dbReference type="STRING" id="1579316.RC74_09075"/>
<evidence type="ECO:0000313" key="1">
    <source>
        <dbReference type="EMBL" id="AML51384.1"/>
    </source>
</evidence>
<sequence>MVVVAVAMFVAIQSKCASRSRAKKRTVFGGGGYDIGCSVAAHMTVETDDAIGGGHHNMQVVADHQNGTSELRAHVLDLLVKRGGPGLIETLCGFVENKQVWFMEQSPCKEYALKLSPERSAIAVSAICPAPPASNAAVTSARGWRVGKLRKRFTESGRLGSSWSFCGT</sequence>
<name>A0A126UZC4_9RHOB</name>
<evidence type="ECO:0000313" key="2">
    <source>
        <dbReference type="Proteomes" id="UP000070371"/>
    </source>
</evidence>
<dbReference type="KEGG" id="hat:RC74_09075"/>
<dbReference type="EMBL" id="CP014327">
    <property type="protein sequence ID" value="AML51384.1"/>
    <property type="molecule type" value="Genomic_DNA"/>
</dbReference>
<organism evidence="1 2">
    <name type="scientific">Falsihalocynthiibacter arcticus</name>
    <dbReference type="NCBI Taxonomy" id="1579316"/>
    <lineage>
        <taxon>Bacteria</taxon>
        <taxon>Pseudomonadati</taxon>
        <taxon>Pseudomonadota</taxon>
        <taxon>Alphaproteobacteria</taxon>
        <taxon>Rhodobacterales</taxon>
        <taxon>Roseobacteraceae</taxon>
        <taxon>Falsihalocynthiibacter</taxon>
    </lineage>
</organism>
<accession>A0A126UZC4</accession>
<gene>
    <name evidence="1" type="ORF">RC74_09075</name>
</gene>
<protein>
    <submittedName>
        <fullName evidence="1">Uncharacterized protein</fullName>
    </submittedName>
</protein>
<proteinExistence type="predicted"/>